<reference evidence="2 3" key="1">
    <citation type="submission" date="2009-11" db="EMBL/GenBank/DDBJ databases">
        <title>Annotation of Allomyces macrogynus ATCC 38327.</title>
        <authorList>
            <consortium name="The Broad Institute Genome Sequencing Platform"/>
            <person name="Russ C."/>
            <person name="Cuomo C."/>
            <person name="Burger G."/>
            <person name="Gray M.W."/>
            <person name="Holland P.W.H."/>
            <person name="King N."/>
            <person name="Lang F.B.F."/>
            <person name="Roger A.J."/>
            <person name="Ruiz-Trillo I."/>
            <person name="Young S.K."/>
            <person name="Zeng Q."/>
            <person name="Gargeya S."/>
            <person name="Fitzgerald M."/>
            <person name="Haas B."/>
            <person name="Abouelleil A."/>
            <person name="Alvarado L."/>
            <person name="Arachchi H.M."/>
            <person name="Berlin A."/>
            <person name="Chapman S.B."/>
            <person name="Gearin G."/>
            <person name="Goldberg J."/>
            <person name="Griggs A."/>
            <person name="Gujja S."/>
            <person name="Hansen M."/>
            <person name="Heiman D."/>
            <person name="Howarth C."/>
            <person name="Larimer J."/>
            <person name="Lui A."/>
            <person name="MacDonald P.J.P."/>
            <person name="McCowen C."/>
            <person name="Montmayeur A."/>
            <person name="Murphy C."/>
            <person name="Neiman D."/>
            <person name="Pearson M."/>
            <person name="Priest M."/>
            <person name="Roberts A."/>
            <person name="Saif S."/>
            <person name="Shea T."/>
            <person name="Sisk P."/>
            <person name="Stolte C."/>
            <person name="Sykes S."/>
            <person name="Wortman J."/>
            <person name="Nusbaum C."/>
            <person name="Birren B."/>
        </authorList>
    </citation>
    <scope>NUCLEOTIDE SEQUENCE [LARGE SCALE GENOMIC DNA]</scope>
    <source>
        <strain evidence="2 3">ATCC 38327</strain>
    </source>
</reference>
<protein>
    <submittedName>
        <fullName evidence="2">Uncharacterized protein</fullName>
    </submittedName>
</protein>
<gene>
    <name evidence="2" type="ORF">AMAG_19129</name>
</gene>
<keyword evidence="3" id="KW-1185">Reference proteome</keyword>
<reference evidence="3" key="2">
    <citation type="submission" date="2009-11" db="EMBL/GenBank/DDBJ databases">
        <title>The Genome Sequence of Allomyces macrogynus strain ATCC 38327.</title>
        <authorList>
            <consortium name="The Broad Institute Genome Sequencing Platform"/>
            <person name="Russ C."/>
            <person name="Cuomo C."/>
            <person name="Shea T."/>
            <person name="Young S.K."/>
            <person name="Zeng Q."/>
            <person name="Koehrsen M."/>
            <person name="Haas B."/>
            <person name="Borodovsky M."/>
            <person name="Guigo R."/>
            <person name="Alvarado L."/>
            <person name="Berlin A."/>
            <person name="Borenstein D."/>
            <person name="Chen Z."/>
            <person name="Engels R."/>
            <person name="Freedman E."/>
            <person name="Gellesch M."/>
            <person name="Goldberg J."/>
            <person name="Griggs A."/>
            <person name="Gujja S."/>
            <person name="Heiman D."/>
            <person name="Hepburn T."/>
            <person name="Howarth C."/>
            <person name="Jen D."/>
            <person name="Larson L."/>
            <person name="Lewis B."/>
            <person name="Mehta T."/>
            <person name="Park D."/>
            <person name="Pearson M."/>
            <person name="Roberts A."/>
            <person name="Saif S."/>
            <person name="Shenoy N."/>
            <person name="Sisk P."/>
            <person name="Stolte C."/>
            <person name="Sykes S."/>
            <person name="Walk T."/>
            <person name="White J."/>
            <person name="Yandava C."/>
            <person name="Burger G."/>
            <person name="Gray M.W."/>
            <person name="Holland P.W.H."/>
            <person name="King N."/>
            <person name="Lang F.B.F."/>
            <person name="Roger A.J."/>
            <person name="Ruiz-Trillo I."/>
            <person name="Lander E."/>
            <person name="Nusbaum C."/>
        </authorList>
    </citation>
    <scope>NUCLEOTIDE SEQUENCE [LARGE SCALE GENOMIC DNA]</scope>
    <source>
        <strain evidence="3">ATCC 38327</strain>
    </source>
</reference>
<dbReference type="Proteomes" id="UP000054350">
    <property type="component" value="Unassembled WGS sequence"/>
</dbReference>
<accession>A0A0L0SP85</accession>
<evidence type="ECO:0000256" key="1">
    <source>
        <dbReference type="SAM" id="MobiDB-lite"/>
    </source>
</evidence>
<dbReference type="EMBL" id="GG745344">
    <property type="protein sequence ID" value="KNE64204.1"/>
    <property type="molecule type" value="Genomic_DNA"/>
</dbReference>
<name>A0A0L0SP85_ALLM3</name>
<evidence type="ECO:0000313" key="2">
    <source>
        <dbReference type="EMBL" id="KNE64204.1"/>
    </source>
</evidence>
<proteinExistence type="predicted"/>
<organism evidence="2 3">
    <name type="scientific">Allomyces macrogynus (strain ATCC 38327)</name>
    <name type="common">Allomyces javanicus var. macrogynus</name>
    <dbReference type="NCBI Taxonomy" id="578462"/>
    <lineage>
        <taxon>Eukaryota</taxon>
        <taxon>Fungi</taxon>
        <taxon>Fungi incertae sedis</taxon>
        <taxon>Blastocladiomycota</taxon>
        <taxon>Blastocladiomycetes</taxon>
        <taxon>Blastocladiales</taxon>
        <taxon>Blastocladiaceae</taxon>
        <taxon>Allomyces</taxon>
    </lineage>
</organism>
<evidence type="ECO:0000313" key="3">
    <source>
        <dbReference type="Proteomes" id="UP000054350"/>
    </source>
</evidence>
<dbReference type="VEuPathDB" id="FungiDB:AMAG_19129"/>
<dbReference type="AlphaFoldDB" id="A0A0L0SP85"/>
<feature type="region of interest" description="Disordered" evidence="1">
    <location>
        <begin position="76"/>
        <end position="96"/>
    </location>
</feature>
<sequence length="96" mass="10382">MAIRVFAFYRYRALPTYESDEHDAPLKGGDLVEVHAVVTAGGIVAHGRDWRECQVFAMQGAALMWLDRKCGGSEMGMQREEPAPSLDGVLVSGAGA</sequence>